<reference evidence="2 3" key="1">
    <citation type="submission" date="2018-06" db="EMBL/GenBank/DDBJ databases">
        <title>Genomic Encyclopedia of Archaeal and Bacterial Type Strains, Phase II (KMG-II): from individual species to whole genera.</title>
        <authorList>
            <person name="Goeker M."/>
        </authorList>
    </citation>
    <scope>NUCLEOTIDE SEQUENCE [LARGE SCALE GENOMIC DNA]</scope>
    <source>
        <strain evidence="2 3">DSM 29821</strain>
    </source>
</reference>
<feature type="region of interest" description="Disordered" evidence="1">
    <location>
        <begin position="275"/>
        <end position="304"/>
    </location>
</feature>
<proteinExistence type="predicted"/>
<feature type="compositionally biased region" description="Basic and acidic residues" evidence="1">
    <location>
        <begin position="188"/>
        <end position="216"/>
    </location>
</feature>
<keyword evidence="3" id="KW-1185">Reference proteome</keyword>
<dbReference type="EMBL" id="QLMA01000008">
    <property type="protein sequence ID" value="RAJ76688.1"/>
    <property type="molecule type" value="Genomic_DNA"/>
</dbReference>
<feature type="region of interest" description="Disordered" evidence="1">
    <location>
        <begin position="141"/>
        <end position="160"/>
    </location>
</feature>
<protein>
    <submittedName>
        <fullName evidence="2">Uncharacterized protein</fullName>
    </submittedName>
</protein>
<evidence type="ECO:0000256" key="1">
    <source>
        <dbReference type="SAM" id="MobiDB-lite"/>
    </source>
</evidence>
<organism evidence="2 3">
    <name type="scientific">Chitinophaga dinghuensis</name>
    <dbReference type="NCBI Taxonomy" id="1539050"/>
    <lineage>
        <taxon>Bacteria</taxon>
        <taxon>Pseudomonadati</taxon>
        <taxon>Bacteroidota</taxon>
        <taxon>Chitinophagia</taxon>
        <taxon>Chitinophagales</taxon>
        <taxon>Chitinophagaceae</taxon>
        <taxon>Chitinophaga</taxon>
    </lineage>
</organism>
<sequence length="304" mass="35326">MPVLPAHTNYIKHLNSFFIKVRTDDRLYATHISLYMALFQTWNQYRFSSPFPVVREDIMRLSRIGSRSTYVKCLRHLHDCAYIVYQQSSMAYAPSWVSIVPLGNMLTEEESRQLFLFHPLNQDENEPGYLSKNGLSAWPTFGPHMRPKSEPHTWPKSGPHSGPKVGLFYKHINNNKQEGENRLPPSKKNKDETGKKNDLHHKDAPRAENSKEEQRELPTLSQVQDFFNTHQYAPLEGDKFFHHYQANGWRQGGQTLILDWQAAAHKWMLNIHAQTQTNHDKHTKSTRGAGRLHSNENKNYSDPL</sequence>
<accession>A0A327VRW2</accession>
<gene>
    <name evidence="2" type="ORF">CLV59_108208</name>
</gene>
<feature type="region of interest" description="Disordered" evidence="1">
    <location>
        <begin position="176"/>
        <end position="217"/>
    </location>
</feature>
<evidence type="ECO:0000313" key="2">
    <source>
        <dbReference type="EMBL" id="RAJ76688.1"/>
    </source>
</evidence>
<comment type="caution">
    <text evidence="2">The sequence shown here is derived from an EMBL/GenBank/DDBJ whole genome shotgun (WGS) entry which is preliminary data.</text>
</comment>
<dbReference type="AlphaFoldDB" id="A0A327VRW2"/>
<evidence type="ECO:0000313" key="3">
    <source>
        <dbReference type="Proteomes" id="UP000249819"/>
    </source>
</evidence>
<name>A0A327VRW2_9BACT</name>
<dbReference type="Proteomes" id="UP000249819">
    <property type="component" value="Unassembled WGS sequence"/>
</dbReference>